<protein>
    <submittedName>
        <fullName evidence="6">C-type cytochrome</fullName>
    </submittedName>
</protein>
<dbReference type="SUPFAM" id="SSF46626">
    <property type="entry name" value="Cytochrome c"/>
    <property type="match status" value="1"/>
</dbReference>
<dbReference type="PANTHER" id="PTHR33546">
    <property type="entry name" value="LARGE, MULTIFUNCTIONAL SECRETED PROTEIN-RELATED"/>
    <property type="match status" value="1"/>
</dbReference>
<keyword evidence="1 4" id="KW-0349">Heme</keyword>
<dbReference type="Gene3D" id="1.10.760.10">
    <property type="entry name" value="Cytochrome c-like domain"/>
    <property type="match status" value="1"/>
</dbReference>
<dbReference type="InterPro" id="IPR036909">
    <property type="entry name" value="Cyt_c-like_dom_sf"/>
</dbReference>
<keyword evidence="2 4" id="KW-0479">Metal-binding</keyword>
<proteinExistence type="predicted"/>
<dbReference type="RefSeq" id="WP_277859240.1">
    <property type="nucleotide sequence ID" value="NZ_JARRAG010000001.1"/>
</dbReference>
<dbReference type="Gene3D" id="1.25.10.10">
    <property type="entry name" value="Leucine-rich Repeat Variant"/>
    <property type="match status" value="2"/>
</dbReference>
<dbReference type="SUPFAM" id="SSF48371">
    <property type="entry name" value="ARM repeat"/>
    <property type="match status" value="2"/>
</dbReference>
<dbReference type="NCBIfam" id="TIGR02604">
    <property type="entry name" value="Piru_Ver_Nterm"/>
    <property type="match status" value="1"/>
</dbReference>
<dbReference type="InterPro" id="IPR011989">
    <property type="entry name" value="ARM-like"/>
</dbReference>
<organism evidence="6 7">
    <name type="scientific">Paludisphaera mucosa</name>
    <dbReference type="NCBI Taxonomy" id="3030827"/>
    <lineage>
        <taxon>Bacteria</taxon>
        <taxon>Pseudomonadati</taxon>
        <taxon>Planctomycetota</taxon>
        <taxon>Planctomycetia</taxon>
        <taxon>Isosphaerales</taxon>
        <taxon>Isosphaeraceae</taxon>
        <taxon>Paludisphaera</taxon>
    </lineage>
</organism>
<accession>A0ABT6F5M3</accession>
<evidence type="ECO:0000313" key="6">
    <source>
        <dbReference type="EMBL" id="MDG3002880.1"/>
    </source>
</evidence>
<dbReference type="InterPro" id="IPR004155">
    <property type="entry name" value="PBS_lyase_HEAT"/>
</dbReference>
<comment type="caution">
    <text evidence="6">The sequence shown here is derived from an EMBL/GenBank/DDBJ whole genome shotgun (WGS) entry which is preliminary data.</text>
</comment>
<dbReference type="InterPro" id="IPR011042">
    <property type="entry name" value="6-blade_b-propeller_TolB-like"/>
</dbReference>
<evidence type="ECO:0000313" key="7">
    <source>
        <dbReference type="Proteomes" id="UP001216907"/>
    </source>
</evidence>
<dbReference type="InterPro" id="IPR013428">
    <property type="entry name" value="Membrane-bound_put_N"/>
</dbReference>
<feature type="domain" description="Cytochrome c" evidence="5">
    <location>
        <begin position="880"/>
        <end position="1013"/>
    </location>
</feature>
<dbReference type="Gene3D" id="2.120.10.30">
    <property type="entry name" value="TolB, C-terminal domain"/>
    <property type="match status" value="1"/>
</dbReference>
<dbReference type="Pfam" id="PF23500">
    <property type="entry name" value="DUF7133"/>
    <property type="match status" value="1"/>
</dbReference>
<reference evidence="6 7" key="1">
    <citation type="submission" date="2023-03" db="EMBL/GenBank/DDBJ databases">
        <title>Paludisphaera mucosa sp. nov. a novel planctomycete from northern fen.</title>
        <authorList>
            <person name="Ivanova A."/>
        </authorList>
    </citation>
    <scope>NUCLEOTIDE SEQUENCE [LARGE SCALE GENOMIC DNA]</scope>
    <source>
        <strain evidence="6 7">Pla2</strain>
    </source>
</reference>
<keyword evidence="7" id="KW-1185">Reference proteome</keyword>
<dbReference type="EMBL" id="JARRAG010000001">
    <property type="protein sequence ID" value="MDG3002880.1"/>
    <property type="molecule type" value="Genomic_DNA"/>
</dbReference>
<dbReference type="NCBIfam" id="TIGR02603">
    <property type="entry name" value="CxxCH_TIGR02603"/>
    <property type="match status" value="1"/>
</dbReference>
<evidence type="ECO:0000256" key="2">
    <source>
        <dbReference type="ARBA" id="ARBA00022723"/>
    </source>
</evidence>
<evidence type="ECO:0000259" key="5">
    <source>
        <dbReference type="PROSITE" id="PS51007"/>
    </source>
</evidence>
<evidence type="ECO:0000256" key="3">
    <source>
        <dbReference type="ARBA" id="ARBA00023004"/>
    </source>
</evidence>
<dbReference type="PROSITE" id="PS51007">
    <property type="entry name" value="CYTC"/>
    <property type="match status" value="1"/>
</dbReference>
<evidence type="ECO:0000256" key="1">
    <source>
        <dbReference type="ARBA" id="ARBA00022617"/>
    </source>
</evidence>
<keyword evidence="3 4" id="KW-0408">Iron</keyword>
<gene>
    <name evidence="6" type="ORF">PZE19_03800</name>
</gene>
<dbReference type="SMART" id="SM00567">
    <property type="entry name" value="EZ_HEAT"/>
    <property type="match status" value="4"/>
</dbReference>
<dbReference type="PANTHER" id="PTHR33546:SF1">
    <property type="entry name" value="LARGE, MULTIFUNCTIONAL SECRETED PROTEIN"/>
    <property type="match status" value="1"/>
</dbReference>
<dbReference type="InterPro" id="IPR011041">
    <property type="entry name" value="Quinoprot_gluc/sorb_DH_b-prop"/>
</dbReference>
<dbReference type="InterPro" id="IPR055557">
    <property type="entry name" value="DUF7133"/>
</dbReference>
<evidence type="ECO:0000256" key="4">
    <source>
        <dbReference type="PROSITE-ProRule" id="PRU00433"/>
    </source>
</evidence>
<dbReference type="Proteomes" id="UP001216907">
    <property type="component" value="Unassembled WGS sequence"/>
</dbReference>
<dbReference type="Pfam" id="PF00034">
    <property type="entry name" value="Cytochrom_C"/>
    <property type="match status" value="1"/>
</dbReference>
<dbReference type="InterPro" id="IPR016024">
    <property type="entry name" value="ARM-type_fold"/>
</dbReference>
<sequence>MPHTRVLGPACLGLAMAVLATGRVGGQQPAPVENVSTFEHRSPADEQKALHAPPGFEVQLVAAEPDIQKPLNLAFDDKGRLWITDTVEYPYAAAPGVKTRDTVKILSDFGPDGRARKIETFADNLNIPIGLLPRPSAREALVHSIPNIYLLKDADGDGKAEVREPLYGIFGHRDTHGMTNAFTWGYDGWIYACHGFSNDSEVAGGDKRSIKMNSGNTYRMRPDGTHAEYVTHGQVNPFGLAFDEWGYLYSSDCHSKPLYQLIRGGYYPSFGKPHDGLNYAPEMVTHDHGSTAISGIAVALSGLFPEAHRGELYVGNVVTNRINADKIEWHGSTPKGVEQPDFVWSEDNWFRPVDLELGPDGALYVADFYNRIIGHYEVPLTHPGRDRTSGRIWRIVYKGDAAKPVPAPDTVDRTKAAVDALVADLASPTLPVRVSASNQLVERGGDEAASKLIALLGQESRPAPQAVHALWVLERLGKLDDDLLLRVARGAGEPTLRVHGLRILIDRPQLSEAARAFALASIGDESAHVRRAAAEVLGAHADAAFVRPLLKLKRSTAADDTHLVHVARIALRDQLKDAAVWARIAALPLDDQDRADLADVAVAVPAAAPAAFLLSHVQNFKESAENVARYIHHVARYGDPGLVPELSALVAAETAPRGRIGLIKEIHEGMQERGTAPPPELRRAALDLIAGFLASKDLDDLKKGIEAVGEFQLKESIPGLEGVFARNDIPEGWRSEALAAIARLDMPLGLARLKSALDDGRLPLPLREAAAVTLANIEKPEAREAVLTSLATAPEKLQSTAAAALVRRKDGAEALLAAVAAGKASARLLQQRPIVIGLENAEVPNVAARISTLLAGLPPADEQLRGLLDHRREAFQKAAGNAGAGAKAFETRCGVCHQMEGKGARVGPQLDGVGGRGLDRLLEDVLDPNRNVDQMFRTTTLALADGRVVSGLLLREEGRVLVMADAQGREVRVPLDDVEERKVVQLSPMPADMALQIPEPEFNDLLTYLLSRTEVKPAK</sequence>
<dbReference type="SUPFAM" id="SSF50952">
    <property type="entry name" value="Soluble quinoprotein glucose dehydrogenase"/>
    <property type="match status" value="1"/>
</dbReference>
<name>A0ABT6F5M3_9BACT</name>
<dbReference type="InterPro" id="IPR013427">
    <property type="entry name" value="Haem-bd_dom_put"/>
</dbReference>
<dbReference type="InterPro" id="IPR009056">
    <property type="entry name" value="Cyt_c-like_dom"/>
</dbReference>